<gene>
    <name evidence="2" type="ORF">AVDCRST_MAG10-2500</name>
</gene>
<dbReference type="InterPro" id="IPR012338">
    <property type="entry name" value="Beta-lactam/transpept-like"/>
</dbReference>
<dbReference type="InterPro" id="IPR001466">
    <property type="entry name" value="Beta-lactam-related"/>
</dbReference>
<reference evidence="2" key="1">
    <citation type="submission" date="2020-02" db="EMBL/GenBank/DDBJ databases">
        <authorList>
            <person name="Meier V. D."/>
        </authorList>
    </citation>
    <scope>NUCLEOTIDE SEQUENCE</scope>
    <source>
        <strain evidence="2">AVDCRST_MAG10</strain>
    </source>
</reference>
<evidence type="ECO:0000259" key="1">
    <source>
        <dbReference type="Pfam" id="PF00144"/>
    </source>
</evidence>
<name>A0A6J4ILQ9_9ACTN</name>
<dbReference type="InterPro" id="IPR050789">
    <property type="entry name" value="Diverse_Enzym_Activities"/>
</dbReference>
<dbReference type="EMBL" id="CADCTB010000152">
    <property type="protein sequence ID" value="CAA9255808.1"/>
    <property type="molecule type" value="Genomic_DNA"/>
</dbReference>
<dbReference type="Gene3D" id="3.40.710.10">
    <property type="entry name" value="DD-peptidase/beta-lactamase superfamily"/>
    <property type="match status" value="1"/>
</dbReference>
<proteinExistence type="predicted"/>
<dbReference type="PANTHER" id="PTHR43283">
    <property type="entry name" value="BETA-LACTAMASE-RELATED"/>
    <property type="match status" value="1"/>
</dbReference>
<organism evidence="2">
    <name type="scientific">uncultured Acidimicrobiales bacterium</name>
    <dbReference type="NCBI Taxonomy" id="310071"/>
    <lineage>
        <taxon>Bacteria</taxon>
        <taxon>Bacillati</taxon>
        <taxon>Actinomycetota</taxon>
        <taxon>Acidimicrobiia</taxon>
        <taxon>Acidimicrobiales</taxon>
        <taxon>environmental samples</taxon>
    </lineage>
</organism>
<dbReference type="PANTHER" id="PTHR43283:SF15">
    <property type="entry name" value="CONSERVED PROTEIN"/>
    <property type="match status" value="1"/>
</dbReference>
<accession>A0A6J4ILQ9</accession>
<feature type="domain" description="Beta-lactamase-related" evidence="1">
    <location>
        <begin position="35"/>
        <end position="262"/>
    </location>
</feature>
<evidence type="ECO:0000313" key="2">
    <source>
        <dbReference type="EMBL" id="CAA9255808.1"/>
    </source>
</evidence>
<protein>
    <submittedName>
        <fullName evidence="2">Beta-lactamase class C-like and penicillin binding proteins (PBPs) superfamily</fullName>
    </submittedName>
</protein>
<dbReference type="AlphaFoldDB" id="A0A6J4ILQ9"/>
<dbReference type="Pfam" id="PF00144">
    <property type="entry name" value="Beta-lactamase"/>
    <property type="match status" value="1"/>
</dbReference>
<dbReference type="SUPFAM" id="SSF56601">
    <property type="entry name" value="beta-lactamase/transpeptidase-like"/>
    <property type="match status" value="1"/>
</dbReference>
<sequence length="275" mass="28873">MSALDNLDRWGAPDARAAVVGRGGGRTVEVLEVRGDPTLRGEWASVTKLVTALAVLLAVEEEALALEEPAGPPGSTVRHLLAHTSGLAFDEDRVFDKPGEQRIYSNTGFDVLGALVGDRTGMPFADYLTEGVLSPLGMAATHLEGSPATGLAGPLEDLVRLARELLEPTLVSAVTLAKATTVAFPGVGGVLPGFGRHRPLDWGLGFEVRDAKSPHWTGRGNSPATFGHFGRSGSFLWVDPAARLACAVLSGRDFGPWAKEAWPLLSDAVLAEHGA</sequence>